<gene>
    <name evidence="1" type="ORF">PoB_006576600</name>
</gene>
<sequence length="163" mass="19162">MRLSESVCNIFILFDGFLSDSRSMPSCDRHNFFHHHYLTPLCWDTWTTDNSSAEVFSILSQPFQRLLLCIFGISSPPPTRISRQSSVKSYLSTRGSNRYHPSHPSAMSLLCYSRTLSYEVLKKMLLDYQRMSESFWRWNFALLEVSTEKYTDKWYLRFPITGS</sequence>
<name>A0AAV4D596_9GAST</name>
<dbReference type="AlphaFoldDB" id="A0AAV4D596"/>
<reference evidence="1 2" key="1">
    <citation type="journal article" date="2021" name="Elife">
        <title>Chloroplast acquisition without the gene transfer in kleptoplastic sea slugs, Plakobranchus ocellatus.</title>
        <authorList>
            <person name="Maeda T."/>
            <person name="Takahashi S."/>
            <person name="Yoshida T."/>
            <person name="Shimamura S."/>
            <person name="Takaki Y."/>
            <person name="Nagai Y."/>
            <person name="Toyoda A."/>
            <person name="Suzuki Y."/>
            <person name="Arimoto A."/>
            <person name="Ishii H."/>
            <person name="Satoh N."/>
            <person name="Nishiyama T."/>
            <person name="Hasebe M."/>
            <person name="Maruyama T."/>
            <person name="Minagawa J."/>
            <person name="Obokata J."/>
            <person name="Shigenobu S."/>
        </authorList>
    </citation>
    <scope>NUCLEOTIDE SEQUENCE [LARGE SCALE GENOMIC DNA]</scope>
</reference>
<evidence type="ECO:0000313" key="2">
    <source>
        <dbReference type="Proteomes" id="UP000735302"/>
    </source>
</evidence>
<organism evidence="1 2">
    <name type="scientific">Plakobranchus ocellatus</name>
    <dbReference type="NCBI Taxonomy" id="259542"/>
    <lineage>
        <taxon>Eukaryota</taxon>
        <taxon>Metazoa</taxon>
        <taxon>Spiralia</taxon>
        <taxon>Lophotrochozoa</taxon>
        <taxon>Mollusca</taxon>
        <taxon>Gastropoda</taxon>
        <taxon>Heterobranchia</taxon>
        <taxon>Euthyneura</taxon>
        <taxon>Panpulmonata</taxon>
        <taxon>Sacoglossa</taxon>
        <taxon>Placobranchoidea</taxon>
        <taxon>Plakobranchidae</taxon>
        <taxon>Plakobranchus</taxon>
    </lineage>
</organism>
<accession>A0AAV4D596</accession>
<dbReference type="EMBL" id="BLXT01007473">
    <property type="protein sequence ID" value="GFO39261.1"/>
    <property type="molecule type" value="Genomic_DNA"/>
</dbReference>
<keyword evidence="2" id="KW-1185">Reference proteome</keyword>
<protein>
    <submittedName>
        <fullName evidence="1">Uncharacterized protein</fullName>
    </submittedName>
</protein>
<evidence type="ECO:0000313" key="1">
    <source>
        <dbReference type="EMBL" id="GFO39261.1"/>
    </source>
</evidence>
<proteinExistence type="predicted"/>
<comment type="caution">
    <text evidence="1">The sequence shown here is derived from an EMBL/GenBank/DDBJ whole genome shotgun (WGS) entry which is preliminary data.</text>
</comment>
<dbReference type="Proteomes" id="UP000735302">
    <property type="component" value="Unassembled WGS sequence"/>
</dbReference>